<dbReference type="GO" id="GO:0004803">
    <property type="term" value="F:transposase activity"/>
    <property type="evidence" value="ECO:0007669"/>
    <property type="project" value="InterPro"/>
</dbReference>
<dbReference type="EMBL" id="LT960611">
    <property type="protein sequence ID" value="SON51494.1"/>
    <property type="molecule type" value="Genomic_DNA"/>
</dbReference>
<dbReference type="Proteomes" id="UP000235828">
    <property type="component" value="Chromosome A"/>
</dbReference>
<dbReference type="PANTHER" id="PTHR33360">
    <property type="entry name" value="TRANSPOSASE FOR INSERTION SEQUENCE ELEMENT IS200"/>
    <property type="match status" value="1"/>
</dbReference>
<dbReference type="KEGG" id="vta:B1000"/>
<evidence type="ECO:0000256" key="1">
    <source>
        <dbReference type="SAM" id="MobiDB-lite"/>
    </source>
</evidence>
<proteinExistence type="predicted"/>
<dbReference type="KEGG" id="vta:A2572"/>
<dbReference type="EMBL" id="LT960612">
    <property type="protein sequence ID" value="SON52313.1"/>
    <property type="molecule type" value="Genomic_DNA"/>
</dbReference>
<feature type="domain" description="Transposase IS200-like" evidence="2">
    <location>
        <begin position="14"/>
        <end position="134"/>
    </location>
</feature>
<keyword evidence="8" id="KW-1185">Reference proteome</keyword>
<dbReference type="OrthoDB" id="9798161at2"/>
<evidence type="ECO:0000313" key="8">
    <source>
        <dbReference type="Proteomes" id="UP000235828"/>
    </source>
</evidence>
<dbReference type="AlphaFoldDB" id="A0A2N8ZK78"/>
<dbReference type="EMBL" id="LT960612">
    <property type="protein sequence ID" value="SON52611.1"/>
    <property type="molecule type" value="Genomic_DNA"/>
</dbReference>
<dbReference type="EMBL" id="LT960611">
    <property type="protein sequence ID" value="SON49651.1"/>
    <property type="molecule type" value="Genomic_DNA"/>
</dbReference>
<dbReference type="KEGG" id="vta:A1672"/>
<name>A0A2N8ZK78_9VIBR</name>
<dbReference type="GO" id="GO:0006313">
    <property type="term" value="P:DNA transposition"/>
    <property type="evidence" value="ECO:0007669"/>
    <property type="project" value="InterPro"/>
</dbReference>
<protein>
    <submittedName>
        <fullName evidence="6">Transposase</fullName>
    </submittedName>
</protein>
<dbReference type="GO" id="GO:0003677">
    <property type="term" value="F:DNA binding"/>
    <property type="evidence" value="ECO:0007669"/>
    <property type="project" value="InterPro"/>
</dbReference>
<dbReference type="NCBIfam" id="NF033573">
    <property type="entry name" value="transpos_IS200"/>
    <property type="match status" value="1"/>
</dbReference>
<evidence type="ECO:0000313" key="6">
    <source>
        <dbReference type="EMBL" id="SON52313.1"/>
    </source>
</evidence>
<accession>A0A2N8ZK78</accession>
<evidence type="ECO:0000313" key="5">
    <source>
        <dbReference type="EMBL" id="SON51494.1"/>
    </source>
</evidence>
<evidence type="ECO:0000313" key="3">
    <source>
        <dbReference type="EMBL" id="SON49651.1"/>
    </source>
</evidence>
<dbReference type="KEGG" id="vta:A3547"/>
<dbReference type="PANTHER" id="PTHR33360:SF2">
    <property type="entry name" value="TRANSPOSASE FOR INSERTION SEQUENCE ELEMENT IS200"/>
    <property type="match status" value="1"/>
</dbReference>
<evidence type="ECO:0000313" key="7">
    <source>
        <dbReference type="EMBL" id="SON52611.1"/>
    </source>
</evidence>
<reference evidence="6 8" key="1">
    <citation type="submission" date="2017-10" db="EMBL/GenBank/DDBJ databases">
        <authorList>
            <person name="Banno H."/>
            <person name="Chua N.-H."/>
        </authorList>
    </citation>
    <scope>NUCLEOTIDE SEQUENCE [LARGE SCALE GENOMIC DNA]</scope>
    <source>
        <strain evidence="6">Vibrio tapetis CECT4600</strain>
    </source>
</reference>
<evidence type="ECO:0000313" key="4">
    <source>
        <dbReference type="EMBL" id="SON50545.1"/>
    </source>
</evidence>
<gene>
    <name evidence="3" type="ORF">VTAP4600_A1672</name>
    <name evidence="4" type="ORF">VTAP4600_A2572</name>
    <name evidence="5" type="ORF">VTAP4600_A3547</name>
    <name evidence="6" type="ORF">VTAP4600_B0702</name>
    <name evidence="7" type="ORF">VTAP4600_B1000</name>
</gene>
<dbReference type="KEGG" id="vta:B0702"/>
<dbReference type="Pfam" id="PF01797">
    <property type="entry name" value="Y1_Tnp"/>
    <property type="match status" value="1"/>
</dbReference>
<dbReference type="InterPro" id="IPR036515">
    <property type="entry name" value="Transposase_17_sf"/>
</dbReference>
<feature type="region of interest" description="Disordered" evidence="1">
    <location>
        <begin position="135"/>
        <end position="154"/>
    </location>
</feature>
<dbReference type="SUPFAM" id="SSF143422">
    <property type="entry name" value="Transposase IS200-like"/>
    <property type="match status" value="1"/>
</dbReference>
<dbReference type="Proteomes" id="UP000235828">
    <property type="component" value="Chromosome B"/>
</dbReference>
<dbReference type="EMBL" id="LT960611">
    <property type="protein sequence ID" value="SON50545.1"/>
    <property type="molecule type" value="Genomic_DNA"/>
</dbReference>
<dbReference type="InterPro" id="IPR002686">
    <property type="entry name" value="Transposase_17"/>
</dbReference>
<evidence type="ECO:0000259" key="2">
    <source>
        <dbReference type="SMART" id="SM01321"/>
    </source>
</evidence>
<dbReference type="Gene3D" id="3.30.70.1290">
    <property type="entry name" value="Transposase IS200-like"/>
    <property type="match status" value="1"/>
</dbReference>
<dbReference type="RefSeq" id="WP_102522283.1">
    <property type="nucleotide sequence ID" value="NZ_LT960611.1"/>
</dbReference>
<dbReference type="SMART" id="SM01321">
    <property type="entry name" value="Y1_Tnp"/>
    <property type="match status" value="1"/>
</dbReference>
<sequence>MVNMYEWRTGRSCLFKNNAHLVFVTKYRRGVFTKEMLDRTKEIMKETCKQMDCELLEFGGEHDHVHLMVSIHPKVAVSNLVGKLKGKSSYMLRREYWERIKTMLWGNHFWSPSYCVVSCGGASLDVVKQYIENQSTPPSESAVKTSRALSQRKD</sequence>
<organism evidence="6 8">
    <name type="scientific">Vibrio tapetis subsp. tapetis</name>
    <dbReference type="NCBI Taxonomy" id="1671868"/>
    <lineage>
        <taxon>Bacteria</taxon>
        <taxon>Pseudomonadati</taxon>
        <taxon>Pseudomonadota</taxon>
        <taxon>Gammaproteobacteria</taxon>
        <taxon>Vibrionales</taxon>
        <taxon>Vibrionaceae</taxon>
        <taxon>Vibrio</taxon>
    </lineage>
</organism>